<feature type="transmembrane region" description="Helical" evidence="1">
    <location>
        <begin position="70"/>
        <end position="89"/>
    </location>
</feature>
<gene>
    <name evidence="2" type="ORF">ACFQRG_20070</name>
</gene>
<keyword evidence="3" id="KW-1185">Reference proteome</keyword>
<dbReference type="PANTHER" id="PTHR47547">
    <property type="match status" value="1"/>
</dbReference>
<proteinExistence type="predicted"/>
<dbReference type="EMBL" id="JBHTCO010000043">
    <property type="protein sequence ID" value="MFC7395208.1"/>
    <property type="molecule type" value="Genomic_DNA"/>
</dbReference>
<sequence>MTYKHLDVIIYFLMFFFYLLSKKWVPVQEVNFKQQVKSVWWLLAFYLGLMIVSFLGSFGGIGLLKYPFDLVSVAFVALLTFIWSQYSALPEASIDYDEVEDEVKNKSTVTIMDTKAGSQK</sequence>
<evidence type="ECO:0000256" key="1">
    <source>
        <dbReference type="SAM" id="Phobius"/>
    </source>
</evidence>
<dbReference type="InterPro" id="IPR052962">
    <property type="entry name" value="AA_Transporter_AGT"/>
</dbReference>
<name>A0ABW2Q0N2_9BACL</name>
<evidence type="ECO:0000313" key="3">
    <source>
        <dbReference type="Proteomes" id="UP001596505"/>
    </source>
</evidence>
<accession>A0ABW2Q0N2</accession>
<keyword evidence="1" id="KW-0812">Transmembrane</keyword>
<evidence type="ECO:0000313" key="2">
    <source>
        <dbReference type="EMBL" id="MFC7395208.1"/>
    </source>
</evidence>
<feature type="transmembrane region" description="Helical" evidence="1">
    <location>
        <begin position="39"/>
        <end position="64"/>
    </location>
</feature>
<keyword evidence="1" id="KW-0472">Membrane</keyword>
<dbReference type="RefSeq" id="WP_380969503.1">
    <property type="nucleotide sequence ID" value="NZ_JBHTCO010000043.1"/>
</dbReference>
<feature type="transmembrane region" description="Helical" evidence="1">
    <location>
        <begin position="6"/>
        <end position="27"/>
    </location>
</feature>
<keyword evidence="1" id="KW-1133">Transmembrane helix</keyword>
<dbReference type="PANTHER" id="PTHR47547:SF1">
    <property type="entry name" value="ASPARTATE-PROTON SYMPORTER"/>
    <property type="match status" value="1"/>
</dbReference>
<comment type="caution">
    <text evidence="2">The sequence shown here is derived from an EMBL/GenBank/DDBJ whole genome shotgun (WGS) entry which is preliminary data.</text>
</comment>
<dbReference type="Proteomes" id="UP001596505">
    <property type="component" value="Unassembled WGS sequence"/>
</dbReference>
<protein>
    <submittedName>
        <fullName evidence="2">Uncharacterized protein</fullName>
    </submittedName>
</protein>
<reference evidence="3" key="1">
    <citation type="journal article" date="2019" name="Int. J. Syst. Evol. Microbiol.">
        <title>The Global Catalogue of Microorganisms (GCM) 10K type strain sequencing project: providing services to taxonomists for standard genome sequencing and annotation.</title>
        <authorList>
            <consortium name="The Broad Institute Genomics Platform"/>
            <consortium name="The Broad Institute Genome Sequencing Center for Infectious Disease"/>
            <person name="Wu L."/>
            <person name="Ma J."/>
        </authorList>
    </citation>
    <scope>NUCLEOTIDE SEQUENCE [LARGE SCALE GENOMIC DNA]</scope>
    <source>
        <strain evidence="3">CGMCC 1.16305</strain>
    </source>
</reference>
<organism evidence="2 3">
    <name type="scientific">Scopulibacillus cellulosilyticus</name>
    <dbReference type="NCBI Taxonomy" id="2665665"/>
    <lineage>
        <taxon>Bacteria</taxon>
        <taxon>Bacillati</taxon>
        <taxon>Bacillota</taxon>
        <taxon>Bacilli</taxon>
        <taxon>Bacillales</taxon>
        <taxon>Sporolactobacillaceae</taxon>
        <taxon>Scopulibacillus</taxon>
    </lineage>
</organism>